<gene>
    <name evidence="1" type="ORF">PR048_003432</name>
</gene>
<dbReference type="Proteomes" id="UP001159363">
    <property type="component" value="Chromosome 1"/>
</dbReference>
<keyword evidence="2" id="KW-1185">Reference proteome</keyword>
<evidence type="ECO:0000313" key="1">
    <source>
        <dbReference type="EMBL" id="KAJ8898072.1"/>
    </source>
</evidence>
<dbReference type="PANTHER" id="PTHR47326">
    <property type="entry name" value="TRANSPOSABLE ELEMENT TC3 TRANSPOSASE-LIKE PROTEIN"/>
    <property type="match status" value="1"/>
</dbReference>
<dbReference type="InterPro" id="IPR036397">
    <property type="entry name" value="RNaseH_sf"/>
</dbReference>
<proteinExistence type="predicted"/>
<dbReference type="EMBL" id="JARBHB010000001">
    <property type="protein sequence ID" value="KAJ8898072.1"/>
    <property type="molecule type" value="Genomic_DNA"/>
</dbReference>
<reference evidence="1 2" key="1">
    <citation type="submission" date="2023-02" db="EMBL/GenBank/DDBJ databases">
        <title>LHISI_Scaffold_Assembly.</title>
        <authorList>
            <person name="Stuart O.P."/>
            <person name="Cleave R."/>
            <person name="Magrath M.J.L."/>
            <person name="Mikheyev A.S."/>
        </authorList>
    </citation>
    <scope>NUCLEOTIDE SEQUENCE [LARGE SCALE GENOMIC DNA]</scope>
    <source>
        <strain evidence="1">Daus_M_001</strain>
        <tissue evidence="1">Leg muscle</tissue>
    </source>
</reference>
<evidence type="ECO:0000313" key="2">
    <source>
        <dbReference type="Proteomes" id="UP001159363"/>
    </source>
</evidence>
<dbReference type="PANTHER" id="PTHR47326:SF1">
    <property type="entry name" value="HTH PSQ-TYPE DOMAIN-CONTAINING PROTEIN"/>
    <property type="match status" value="1"/>
</dbReference>
<accession>A0ABQ9INK0</accession>
<name>A0ABQ9INK0_9NEOP</name>
<organism evidence="1 2">
    <name type="scientific">Dryococelus australis</name>
    <dbReference type="NCBI Taxonomy" id="614101"/>
    <lineage>
        <taxon>Eukaryota</taxon>
        <taxon>Metazoa</taxon>
        <taxon>Ecdysozoa</taxon>
        <taxon>Arthropoda</taxon>
        <taxon>Hexapoda</taxon>
        <taxon>Insecta</taxon>
        <taxon>Pterygota</taxon>
        <taxon>Neoptera</taxon>
        <taxon>Polyneoptera</taxon>
        <taxon>Phasmatodea</taxon>
        <taxon>Verophasmatodea</taxon>
        <taxon>Anareolatae</taxon>
        <taxon>Phasmatidae</taxon>
        <taxon>Eurycanthinae</taxon>
        <taxon>Dryococelus</taxon>
    </lineage>
</organism>
<dbReference type="Gene3D" id="3.30.420.10">
    <property type="entry name" value="Ribonuclease H-like superfamily/Ribonuclease H"/>
    <property type="match status" value="1"/>
</dbReference>
<comment type="caution">
    <text evidence="1">The sequence shown here is derived from an EMBL/GenBank/DDBJ whole genome shotgun (WGS) entry which is preliminary data.</text>
</comment>
<sequence length="184" mass="20546">MLSKERKHLPVVLPKDETDTAAKRFSVTHRSRKVLAISQSGAFDVTSASYPAPKKKNPELAFVRHLNGSGEYKQKCVCVCRATIKISANQQLRVSVTIGPPRPIHLVAWPARTPDLIPLDYILWGHIKDLIYETPVESEVDLLARIIAAADLGLPGIGDRVYQNMVHMYRVCVDVAGRYIESFL</sequence>
<protein>
    <submittedName>
        <fullName evidence="1">Uncharacterized protein</fullName>
    </submittedName>
</protein>